<dbReference type="InterPro" id="IPR037066">
    <property type="entry name" value="Plug_dom_sf"/>
</dbReference>
<keyword evidence="2 4" id="KW-0472">Membrane</keyword>
<proteinExistence type="inferred from homology"/>
<dbReference type="Gene3D" id="2.170.130.10">
    <property type="entry name" value="TonB-dependent receptor, plug domain"/>
    <property type="match status" value="1"/>
</dbReference>
<dbReference type="InterPro" id="IPR012910">
    <property type="entry name" value="Plug_dom"/>
</dbReference>
<evidence type="ECO:0000256" key="3">
    <source>
        <dbReference type="ARBA" id="ARBA00023237"/>
    </source>
</evidence>
<evidence type="ECO:0000259" key="7">
    <source>
        <dbReference type="Pfam" id="PF07715"/>
    </source>
</evidence>
<dbReference type="AlphaFoldDB" id="V4P8N7"/>
<keyword evidence="4" id="KW-0798">TonB box</keyword>
<evidence type="ECO:0008006" key="10">
    <source>
        <dbReference type="Google" id="ProtNLM"/>
    </source>
</evidence>
<dbReference type="PATRIC" id="fig|1121022.4.peg.2629"/>
<sequence length="942" mass="101918">MLNSKGHTAAFRARLLTCGATAAILTACAFAAPVMAQDAAAAPAEDTTTIVVTGIRRGIQDAISAKKKSAQIVEAVSAEDIGKLPDASIAESIARLPGIAAQRTNGRAQTLSIRGLGPDYTVTTLNGREQVSTNDNRSVEFDQYPSELISQVLVYKTPNAGMTSQGIAGTADLQTVRPLAYGKRAAAINIRREMNSEDAAIAGLENTGSRWSFNYIDQFFGKTLGVAIGYAHTKSPYQLTRLEPWGDGDFPTCSATACVGANKSKFILGGQKNGVQSSNLDRNGVMAVVEWKPNDQLHVTLDAFHSEFEELQKIARLEYPLAWGANQLQPGFTVDGDYINNGVFTGVKTVVENYTNKRKAKTDQFGLNINYDLNENWSLGADLSAQKLTRDDFIIESTAGTGQGGVGATDAITFDQQGENHGYVLSGTVDYSNFDTVFLTDPGGWGGPSGLTNRGGFFRAPHVEDELNIIKLTAERRFHGGPFSKLAFGYSHTDRSKVKDDYAAYMSLSAPTVKVPDKYRLGVTNASFLGNTSGMISYDSLAMYQDGFFGLLEALDSDATKRNWSVEETIDVAFLKADIDTQWFGIPVTGNLGIMSQTADQTAKSFFTDGSGQPQGLRQITDGDKYTDILPSLNLNFAVAENWTVRVGAGTTLARPRMDDMSAGTSYSTVLDTGVVSTLNGQQIFWTGNGGNAKIKPWKANAFDLSVERYFGRKGYISAALFYKDLTSYIYTQTLLKDYSGAALPGNCYDDAARTVKHMVGGTWICSKADANRIGTISGQANGDGGWIKGAEFTVSLPGELLAPWLDGFGTILTASFNDSQIDPNHTGTAVNLPGLSKKVINTTVYYEKYGLSARISSRYRGEFTGEVPDYTNSLQTRQVRAENVVDAQVGYTFQSGPLKNFGISLSGSNLTDEPFYLYKGNNVVKEEKYGSTYLLGLSYRW</sequence>
<name>V4P8N7_9CAUL</name>
<dbReference type="OrthoDB" id="5476657at2"/>
<keyword evidence="3" id="KW-0998">Cell outer membrane</keyword>
<dbReference type="CDD" id="cd01347">
    <property type="entry name" value="ligand_gated_channel"/>
    <property type="match status" value="1"/>
</dbReference>
<dbReference type="InterPro" id="IPR010104">
    <property type="entry name" value="TonB_rcpt_bac"/>
</dbReference>
<dbReference type="Pfam" id="PF00593">
    <property type="entry name" value="TonB_dep_Rec_b-barrel"/>
    <property type="match status" value="1"/>
</dbReference>
<dbReference type="GO" id="GO:0009279">
    <property type="term" value="C:cell outer membrane"/>
    <property type="evidence" value="ECO:0007669"/>
    <property type="project" value="UniProtKB-SubCell"/>
</dbReference>
<evidence type="ECO:0000313" key="9">
    <source>
        <dbReference type="Proteomes" id="UP000017837"/>
    </source>
</evidence>
<gene>
    <name evidence="8" type="ORF">ABENE_12955</name>
</gene>
<keyword evidence="5" id="KW-0732">Signal</keyword>
<dbReference type="Gene3D" id="2.40.170.20">
    <property type="entry name" value="TonB-dependent receptor, beta-barrel domain"/>
    <property type="match status" value="1"/>
</dbReference>
<reference evidence="8 9" key="1">
    <citation type="journal article" date="2014" name="Nature">
        <title>Sequential evolution of bacterial morphology by co-option of a developmental regulator.</title>
        <authorList>
            <person name="Jiang C."/>
            <person name="Brown P.J."/>
            <person name="Ducret A."/>
            <person name="Brun Y.V."/>
        </authorList>
    </citation>
    <scope>NUCLEOTIDE SEQUENCE [LARGE SCALE GENOMIC DNA]</scope>
    <source>
        <strain evidence="8 9">DSM 16100</strain>
    </source>
</reference>
<dbReference type="PROSITE" id="PS51257">
    <property type="entry name" value="PROKAR_LIPOPROTEIN"/>
    <property type="match status" value="1"/>
</dbReference>
<dbReference type="InterPro" id="IPR036942">
    <property type="entry name" value="Beta-barrel_TonB_sf"/>
</dbReference>
<comment type="subcellular location">
    <subcellularLocation>
        <location evidence="1 4">Cell outer membrane</location>
    </subcellularLocation>
</comment>
<dbReference type="SUPFAM" id="SSF56935">
    <property type="entry name" value="Porins"/>
    <property type="match status" value="1"/>
</dbReference>
<evidence type="ECO:0000256" key="5">
    <source>
        <dbReference type="SAM" id="SignalP"/>
    </source>
</evidence>
<dbReference type="PANTHER" id="PTHR40980:SF3">
    <property type="entry name" value="TONB-DEPENDENT RECEPTOR-LIKE BETA-BARREL DOMAIN-CONTAINING PROTEIN"/>
    <property type="match status" value="1"/>
</dbReference>
<protein>
    <recommendedName>
        <fullName evidence="10">TonB-denpendent receptor</fullName>
    </recommendedName>
</protein>
<accession>V4P8N7</accession>
<dbReference type="EMBL" id="AWGB01000025">
    <property type="protein sequence ID" value="ESQ90282.1"/>
    <property type="molecule type" value="Genomic_DNA"/>
</dbReference>
<dbReference type="Pfam" id="PF07715">
    <property type="entry name" value="Plug"/>
    <property type="match status" value="1"/>
</dbReference>
<keyword evidence="9" id="KW-1185">Reference proteome</keyword>
<evidence type="ECO:0000313" key="8">
    <source>
        <dbReference type="EMBL" id="ESQ90282.1"/>
    </source>
</evidence>
<dbReference type="PANTHER" id="PTHR40980">
    <property type="entry name" value="PLUG DOMAIN-CONTAINING PROTEIN"/>
    <property type="match status" value="1"/>
</dbReference>
<feature type="signal peptide" evidence="5">
    <location>
        <begin position="1"/>
        <end position="31"/>
    </location>
</feature>
<comment type="caution">
    <text evidence="8">The sequence shown here is derived from an EMBL/GenBank/DDBJ whole genome shotgun (WGS) entry which is preliminary data.</text>
</comment>
<dbReference type="NCBIfam" id="TIGR01782">
    <property type="entry name" value="TonB-Xanth-Caul"/>
    <property type="match status" value="1"/>
</dbReference>
<feature type="domain" description="TonB-dependent receptor plug" evidence="7">
    <location>
        <begin position="66"/>
        <end position="169"/>
    </location>
</feature>
<evidence type="ECO:0000256" key="1">
    <source>
        <dbReference type="ARBA" id="ARBA00004442"/>
    </source>
</evidence>
<comment type="similarity">
    <text evidence="4">Belongs to the TonB-dependent receptor family.</text>
</comment>
<feature type="chain" id="PRO_5004724415" description="TonB-denpendent receptor" evidence="5">
    <location>
        <begin position="32"/>
        <end position="942"/>
    </location>
</feature>
<organism evidence="8 9">
    <name type="scientific">Asticcacaulis benevestitus DSM 16100 = ATCC BAA-896</name>
    <dbReference type="NCBI Taxonomy" id="1121022"/>
    <lineage>
        <taxon>Bacteria</taxon>
        <taxon>Pseudomonadati</taxon>
        <taxon>Pseudomonadota</taxon>
        <taxon>Alphaproteobacteria</taxon>
        <taxon>Caulobacterales</taxon>
        <taxon>Caulobacteraceae</taxon>
        <taxon>Asticcacaulis</taxon>
    </lineage>
</organism>
<feature type="domain" description="TonB-dependent receptor-like beta-barrel" evidence="6">
    <location>
        <begin position="421"/>
        <end position="911"/>
    </location>
</feature>
<evidence type="ECO:0000256" key="2">
    <source>
        <dbReference type="ARBA" id="ARBA00023136"/>
    </source>
</evidence>
<evidence type="ECO:0000259" key="6">
    <source>
        <dbReference type="Pfam" id="PF00593"/>
    </source>
</evidence>
<dbReference type="InterPro" id="IPR000531">
    <property type="entry name" value="Beta-barrel_TonB"/>
</dbReference>
<dbReference type="STRING" id="1121022.GCA_000376105_03240"/>
<dbReference type="Proteomes" id="UP000017837">
    <property type="component" value="Unassembled WGS sequence"/>
</dbReference>
<dbReference type="RefSeq" id="WP_018082912.1">
    <property type="nucleotide sequence ID" value="NZ_AQWM01000020.1"/>
</dbReference>
<dbReference type="eggNOG" id="COG1629">
    <property type="taxonomic scope" value="Bacteria"/>
</dbReference>
<evidence type="ECO:0000256" key="4">
    <source>
        <dbReference type="RuleBase" id="RU003357"/>
    </source>
</evidence>